<comment type="caution">
    <text evidence="2">The sequence shown here is derived from an EMBL/GenBank/DDBJ whole genome shotgun (WGS) entry which is preliminary data.</text>
</comment>
<protein>
    <submittedName>
        <fullName evidence="2">Site-specific integrase</fullName>
    </submittedName>
</protein>
<dbReference type="InterPro" id="IPR011010">
    <property type="entry name" value="DNA_brk_join_enz"/>
</dbReference>
<reference evidence="2 3" key="1">
    <citation type="submission" date="2023-10" db="EMBL/GenBank/DDBJ databases">
        <title>Psychrosphaera aquimaarina strain SW33 isolated from seawater.</title>
        <authorList>
            <person name="Bayburt H."/>
            <person name="Kim J.M."/>
            <person name="Choi B.J."/>
            <person name="Jeon C.O."/>
        </authorList>
    </citation>
    <scope>NUCLEOTIDE SEQUENCE [LARGE SCALE GENOMIC DNA]</scope>
    <source>
        <strain evidence="2 3">KCTC 52743</strain>
    </source>
</reference>
<dbReference type="SUPFAM" id="SSF56349">
    <property type="entry name" value="DNA breaking-rejoining enzymes"/>
    <property type="match status" value="1"/>
</dbReference>
<evidence type="ECO:0000256" key="1">
    <source>
        <dbReference type="ARBA" id="ARBA00023172"/>
    </source>
</evidence>
<dbReference type="Gene3D" id="1.10.443.10">
    <property type="entry name" value="Intergrase catalytic core"/>
    <property type="match status" value="1"/>
</dbReference>
<evidence type="ECO:0000313" key="3">
    <source>
        <dbReference type="Proteomes" id="UP001257914"/>
    </source>
</evidence>
<dbReference type="RefSeq" id="WP_315947589.1">
    <property type="nucleotide sequence ID" value="NZ_JAWCUA010000010.1"/>
</dbReference>
<keyword evidence="1" id="KW-0233">DNA recombination</keyword>
<sequence length="406" mass="47519">MYRYNDKKLNRHYVYLDDDHNPLILPCLFARYTQVLNFRVESNSYQDETSNKIIYKFLEKEIGPDTSYKICNHLGRFLEWVNEYNDIEHVNIYTHTALPDLVINEYINEFLIDECSKSEAVVDQAVNSISSYYNWLVLFFGNKRKYIGVKTKFRTAARNNNKGPLAVNYLLPQTREIIYRNTNTLLQEIVLRNGGELGCRTMENRGFLLNDFKANQRKYSGILSLFEQLESNGSQKEFKYHLPSLYTKYGRSRMLYIPRDLLQKMKRYCDLERPKSNSNHLLLANSGKTKGKCIDRSFGSNTFLLARRKVIEKINSGIDLYSGIQNITESNVYHHLRHSFGTDIFYNLCEGQNKSYESITTTSGIYIETARRLGHKVDGMHANETTKRYIHSCGYREHMLKDVTYG</sequence>
<organism evidence="2 3">
    <name type="scientific">Psychrosphaera aquimarina</name>
    <dbReference type="NCBI Taxonomy" id="2044854"/>
    <lineage>
        <taxon>Bacteria</taxon>
        <taxon>Pseudomonadati</taxon>
        <taxon>Pseudomonadota</taxon>
        <taxon>Gammaproteobacteria</taxon>
        <taxon>Alteromonadales</taxon>
        <taxon>Pseudoalteromonadaceae</taxon>
        <taxon>Psychrosphaera</taxon>
    </lineage>
</organism>
<dbReference type="EMBL" id="JAWCUA010000010">
    <property type="protein sequence ID" value="MDU0114009.1"/>
    <property type="molecule type" value="Genomic_DNA"/>
</dbReference>
<proteinExistence type="predicted"/>
<evidence type="ECO:0000313" key="2">
    <source>
        <dbReference type="EMBL" id="MDU0114009.1"/>
    </source>
</evidence>
<name>A0ABU3R2V9_9GAMM</name>
<accession>A0ABU3R2V9</accession>
<keyword evidence="3" id="KW-1185">Reference proteome</keyword>
<dbReference type="InterPro" id="IPR013762">
    <property type="entry name" value="Integrase-like_cat_sf"/>
</dbReference>
<gene>
    <name evidence="2" type="ORF">RT723_13565</name>
</gene>
<dbReference type="Proteomes" id="UP001257914">
    <property type="component" value="Unassembled WGS sequence"/>
</dbReference>